<keyword evidence="2" id="KW-0663">Pyridoxal phosphate</keyword>
<dbReference type="GO" id="GO:0005829">
    <property type="term" value="C:cytosol"/>
    <property type="evidence" value="ECO:0007669"/>
    <property type="project" value="TreeGrafter"/>
</dbReference>
<dbReference type="AlphaFoldDB" id="A0A0L6TZ15"/>
<dbReference type="GO" id="GO:0008784">
    <property type="term" value="F:alanine racemase activity"/>
    <property type="evidence" value="ECO:0007669"/>
    <property type="project" value="TreeGrafter"/>
</dbReference>
<gene>
    <name evidence="5" type="ORF">AKG39_15995</name>
</gene>
<comment type="cofactor">
    <cofactor evidence="1">
        <name>pyridoxal 5'-phosphate</name>
        <dbReference type="ChEBI" id="CHEBI:597326"/>
    </cofactor>
</comment>
<dbReference type="PANTHER" id="PTHR30511">
    <property type="entry name" value="ALANINE RACEMASE"/>
    <property type="match status" value="1"/>
</dbReference>
<reference evidence="6" key="1">
    <citation type="submission" date="2015-07" db="EMBL/GenBank/DDBJ databases">
        <title>Draft genome sequence of Acetobacterium bakii DSM 8293, a potential psychrophilic chemical producer through syngas fermentation.</title>
        <authorList>
            <person name="Song Y."/>
            <person name="Hwang S."/>
            <person name="Cho B.-K."/>
        </authorList>
    </citation>
    <scope>NUCLEOTIDE SEQUENCE [LARGE SCALE GENOMIC DNA]</scope>
    <source>
        <strain evidence="6">DSM 8239</strain>
    </source>
</reference>
<sequence>MYPRLKMNKRKITENTRAIISRAKTYGIDVTAITKCTGGNVEIAQAFLDGGAAAIGDSRIQNLKNLAMLPCEKWLIRIPMISESNETVAFANLSLNSEMKTIRSLNLAAKAQGKTHGILLMLDLGDLREGYFIGDGRKNSDEINALISESLRVLDCDIQEILTMKNIKLRGIGTNATCVGATIPIPDSFPAFFKVKQLIEEKYQLPCEIISGGNSSAWYLIENASIPVDINNLRLGDVILFGRESAYFHSYDYLHQDAFILDIEIIEIRSKPSYPIGEIGRNAFGDVPVFADHGIRRRAICALGRQDTEPEHLFPLLPGIKIESYSSDHLILDITDAPIDYVIGDIVSLRCDYMGALYAATSEYVEKIIIND</sequence>
<keyword evidence="3" id="KW-0413">Isomerase</keyword>
<dbReference type="InterPro" id="IPR029066">
    <property type="entry name" value="PLP-binding_barrel"/>
</dbReference>
<dbReference type="SUPFAM" id="SSF51419">
    <property type="entry name" value="PLP-binding barrel"/>
    <property type="match status" value="1"/>
</dbReference>
<dbReference type="InterPro" id="IPR001608">
    <property type="entry name" value="Ala_racemase_N"/>
</dbReference>
<protein>
    <submittedName>
        <fullName evidence="5">Alanine racemase</fullName>
    </submittedName>
</protein>
<dbReference type="Pfam" id="PF01168">
    <property type="entry name" value="Ala_racemase_N"/>
    <property type="match status" value="1"/>
</dbReference>
<dbReference type="Gene3D" id="3.20.20.10">
    <property type="entry name" value="Alanine racemase"/>
    <property type="match status" value="1"/>
</dbReference>
<dbReference type="OrthoDB" id="504078at2"/>
<dbReference type="PANTHER" id="PTHR30511:SF3">
    <property type="entry name" value="LYSINE RACEMASE"/>
    <property type="match status" value="1"/>
</dbReference>
<feature type="domain" description="Alanine racemase N-terminal" evidence="4">
    <location>
        <begin position="9"/>
        <end position="238"/>
    </location>
</feature>
<organism evidence="5 6">
    <name type="scientific">Acetobacterium bakii</name>
    <dbReference type="NCBI Taxonomy" id="52689"/>
    <lineage>
        <taxon>Bacteria</taxon>
        <taxon>Bacillati</taxon>
        <taxon>Bacillota</taxon>
        <taxon>Clostridia</taxon>
        <taxon>Eubacteriales</taxon>
        <taxon>Eubacteriaceae</taxon>
        <taxon>Acetobacterium</taxon>
    </lineage>
</organism>
<evidence type="ECO:0000313" key="6">
    <source>
        <dbReference type="Proteomes" id="UP000036873"/>
    </source>
</evidence>
<evidence type="ECO:0000256" key="2">
    <source>
        <dbReference type="ARBA" id="ARBA00022898"/>
    </source>
</evidence>
<dbReference type="CDD" id="cd06815">
    <property type="entry name" value="PLPDE_III_AR_like_1"/>
    <property type="match status" value="1"/>
</dbReference>
<evidence type="ECO:0000256" key="3">
    <source>
        <dbReference type="ARBA" id="ARBA00023235"/>
    </source>
</evidence>
<dbReference type="GO" id="GO:0030170">
    <property type="term" value="F:pyridoxal phosphate binding"/>
    <property type="evidence" value="ECO:0007669"/>
    <property type="project" value="TreeGrafter"/>
</dbReference>
<dbReference type="RefSeq" id="WP_050741412.1">
    <property type="nucleotide sequence ID" value="NZ_RXYC01000001.1"/>
</dbReference>
<comment type="caution">
    <text evidence="5">The sequence shown here is derived from an EMBL/GenBank/DDBJ whole genome shotgun (WGS) entry which is preliminary data.</text>
</comment>
<accession>A0A0L6TZ15</accession>
<proteinExistence type="predicted"/>
<evidence type="ECO:0000256" key="1">
    <source>
        <dbReference type="ARBA" id="ARBA00001933"/>
    </source>
</evidence>
<dbReference type="InterPro" id="IPR000821">
    <property type="entry name" value="Ala_racemase"/>
</dbReference>
<name>A0A0L6TZ15_9FIRM</name>
<dbReference type="EMBL" id="LGYO01000044">
    <property type="protein sequence ID" value="KNZ40805.1"/>
    <property type="molecule type" value="Genomic_DNA"/>
</dbReference>
<evidence type="ECO:0000313" key="5">
    <source>
        <dbReference type="EMBL" id="KNZ40805.1"/>
    </source>
</evidence>
<dbReference type="STRING" id="52689.AKG39_15995"/>
<evidence type="ECO:0000259" key="4">
    <source>
        <dbReference type="Pfam" id="PF01168"/>
    </source>
</evidence>
<dbReference type="Proteomes" id="UP000036873">
    <property type="component" value="Unassembled WGS sequence"/>
</dbReference>
<keyword evidence="6" id="KW-1185">Reference proteome</keyword>